<reference evidence="1 2" key="1">
    <citation type="submission" date="2023-05" db="EMBL/GenBank/DDBJ databases">
        <title>B98-5 Cell Line De Novo Hybrid Assembly: An Optical Mapping Approach.</title>
        <authorList>
            <person name="Kananen K."/>
            <person name="Auerbach J.A."/>
            <person name="Kautto E."/>
            <person name="Blachly J.S."/>
        </authorList>
    </citation>
    <scope>NUCLEOTIDE SEQUENCE [LARGE SCALE GENOMIC DNA]</scope>
    <source>
        <strain evidence="1">B95-8</strain>
        <tissue evidence="1">Cell line</tissue>
    </source>
</reference>
<evidence type="ECO:0000313" key="1">
    <source>
        <dbReference type="EMBL" id="KAK2092956.1"/>
    </source>
</evidence>
<dbReference type="EMBL" id="JASSZA010000015">
    <property type="protein sequence ID" value="KAK2092956.1"/>
    <property type="molecule type" value="Genomic_DNA"/>
</dbReference>
<evidence type="ECO:0000313" key="2">
    <source>
        <dbReference type="Proteomes" id="UP001266305"/>
    </source>
</evidence>
<organism evidence="1 2">
    <name type="scientific">Saguinus oedipus</name>
    <name type="common">Cotton-top tamarin</name>
    <name type="synonym">Oedipomidas oedipus</name>
    <dbReference type="NCBI Taxonomy" id="9490"/>
    <lineage>
        <taxon>Eukaryota</taxon>
        <taxon>Metazoa</taxon>
        <taxon>Chordata</taxon>
        <taxon>Craniata</taxon>
        <taxon>Vertebrata</taxon>
        <taxon>Euteleostomi</taxon>
        <taxon>Mammalia</taxon>
        <taxon>Eutheria</taxon>
        <taxon>Euarchontoglires</taxon>
        <taxon>Primates</taxon>
        <taxon>Haplorrhini</taxon>
        <taxon>Platyrrhini</taxon>
        <taxon>Cebidae</taxon>
        <taxon>Callitrichinae</taxon>
        <taxon>Saguinus</taxon>
    </lineage>
</organism>
<dbReference type="Proteomes" id="UP001266305">
    <property type="component" value="Unassembled WGS sequence"/>
</dbReference>
<gene>
    <name evidence="1" type="ORF">P7K49_029485</name>
</gene>
<accession>A0ABQ9U7D1</accession>
<name>A0ABQ9U7D1_SAGOE</name>
<keyword evidence="2" id="KW-1185">Reference proteome</keyword>
<proteinExistence type="predicted"/>
<comment type="caution">
    <text evidence="1">The sequence shown here is derived from an EMBL/GenBank/DDBJ whole genome shotgun (WGS) entry which is preliminary data.</text>
</comment>
<protein>
    <submittedName>
        <fullName evidence="1">Uncharacterized protein</fullName>
    </submittedName>
</protein>
<sequence length="133" mass="14214">MGESEGMGGNPGIPPCELMDCFQHLPPIESALGMVSKQLRSRGKFCPQSGVMLLDWQEQDRCPVCQVTVQRHCKSELSVGTSDTAPIFPISLNSQYPGLQPQSSSGTSSAVAQLRPSFLPMTAHKHCGSSGLP</sequence>